<organism evidence="1 2">
    <name type="scientific">Providencia rustigianii DSM 4541</name>
    <dbReference type="NCBI Taxonomy" id="500637"/>
    <lineage>
        <taxon>Bacteria</taxon>
        <taxon>Pseudomonadati</taxon>
        <taxon>Pseudomonadota</taxon>
        <taxon>Gammaproteobacteria</taxon>
        <taxon>Enterobacterales</taxon>
        <taxon>Morganellaceae</taxon>
        <taxon>Providencia</taxon>
    </lineage>
</organism>
<sequence length="340" mass="36500">MLKSFRANGYPFGILVALKLSKKIIRIKGSTMTLKQTLCVYELLDCANVSGNDVVKLFQDFPAVQVTSTTVTDSKGQSDFIRITIPGTQGKSKGYQAPTLGIIGRLGGIGARPSRVGVVSDADGAIAAITAGLKLAQMQQRGDKLLGDVIITTHICPNAPTRPHTPVDFMDSPLEDQTMNQYEGIPEADAILSVDTTKGNRLLNHKGYALSPTVKAGYILPVSEDLLRLMEWSSGQNAVTFPLSIQDITPYGNGLHHINSIMQPAVSTLAPVVGVAICTETVVPGCSTGSSHEVDIAASVKFIIEVAKEFGEGKCSFYDLEQYQLLTQLYGDMKHLQDAD</sequence>
<dbReference type="HOGENOM" id="CLU_077081_0_0_6"/>
<dbReference type="Pfam" id="PF06675">
    <property type="entry name" value="DUF1177"/>
    <property type="match status" value="1"/>
</dbReference>
<protein>
    <recommendedName>
        <fullName evidence="3">DUF1177 domain-containing protein</fullName>
    </recommendedName>
</protein>
<evidence type="ECO:0000313" key="2">
    <source>
        <dbReference type="Proteomes" id="UP000005512"/>
    </source>
</evidence>
<reference evidence="1" key="1">
    <citation type="submission" date="2009-12" db="EMBL/GenBank/DDBJ databases">
        <authorList>
            <person name="Weinstock G."/>
            <person name="Sodergren E."/>
            <person name="Clifton S."/>
            <person name="Fulton L."/>
            <person name="Fulton B."/>
            <person name="Courtney L."/>
            <person name="Fronick C."/>
            <person name="Harrison M."/>
            <person name="Strong C."/>
            <person name="Farmer C."/>
            <person name="Delahaunty K."/>
            <person name="Markovic C."/>
            <person name="Hall O."/>
            <person name="Minx P."/>
            <person name="Tomlinson C."/>
            <person name="Mitreva M."/>
            <person name="Nelson J."/>
            <person name="Hou S."/>
            <person name="Wollam A."/>
            <person name="Pepin K.H."/>
            <person name="Johnson M."/>
            <person name="Bhonagiri V."/>
            <person name="Nash W.E."/>
            <person name="Warren W."/>
            <person name="Chinwalla A."/>
            <person name="Mardis E.R."/>
            <person name="Wilson R.K."/>
        </authorList>
    </citation>
    <scope>NUCLEOTIDE SEQUENCE [LARGE SCALE GENOMIC DNA]</scope>
    <source>
        <strain evidence="1">DSM 4541</strain>
    </source>
</reference>
<dbReference type="AlphaFoldDB" id="D1NX98"/>
<dbReference type="eggNOG" id="ENOG502Z800">
    <property type="taxonomic scope" value="Bacteria"/>
</dbReference>
<comment type="caution">
    <text evidence="1">The sequence shown here is derived from an EMBL/GenBank/DDBJ whole genome shotgun (WGS) entry which is preliminary data.</text>
</comment>
<dbReference type="Proteomes" id="UP000005512">
    <property type="component" value="Unassembled WGS sequence"/>
</dbReference>
<proteinExistence type="predicted"/>
<evidence type="ECO:0008006" key="3">
    <source>
        <dbReference type="Google" id="ProtNLM"/>
    </source>
</evidence>
<name>D1NX98_9GAMM</name>
<dbReference type="STRING" id="500637.PROVRUST_04526"/>
<gene>
    <name evidence="1" type="ORF">PROVRUST_04526</name>
</gene>
<evidence type="ECO:0000313" key="1">
    <source>
        <dbReference type="EMBL" id="EFB74037.1"/>
    </source>
</evidence>
<keyword evidence="2" id="KW-1185">Reference proteome</keyword>
<accession>D1NX98</accession>
<dbReference type="EMBL" id="ABXV02000002">
    <property type="protein sequence ID" value="EFB74037.1"/>
    <property type="molecule type" value="Genomic_DNA"/>
</dbReference>
<dbReference type="InterPro" id="IPR009561">
    <property type="entry name" value="DUF1177"/>
</dbReference>